<dbReference type="EMBL" id="JACCCU010000001">
    <property type="protein sequence ID" value="NYF90175.1"/>
    <property type="molecule type" value="Genomic_DNA"/>
</dbReference>
<dbReference type="AlphaFoldDB" id="A0A852VJ29"/>
<comment type="caution">
    <text evidence="1">The sequence shown here is derived from an EMBL/GenBank/DDBJ whole genome shotgun (WGS) entry which is preliminary data.</text>
</comment>
<accession>A0A852VJ29</accession>
<proteinExistence type="predicted"/>
<sequence>MLSDTLGKIVSHRKDLVRVIVQQKMVVAEMRPLMPMKALLADAFALYVKTKNRSVEIP</sequence>
<gene>
    <name evidence="1" type="ORF">HDF08_002242</name>
</gene>
<organism evidence="1 2">
    <name type="scientific">Tunturiibacter lichenicola</name>
    <dbReference type="NCBI Taxonomy" id="2051959"/>
    <lineage>
        <taxon>Bacteria</taxon>
        <taxon>Pseudomonadati</taxon>
        <taxon>Acidobacteriota</taxon>
        <taxon>Terriglobia</taxon>
        <taxon>Terriglobales</taxon>
        <taxon>Acidobacteriaceae</taxon>
        <taxon>Tunturiibacter</taxon>
    </lineage>
</organism>
<evidence type="ECO:0000313" key="2">
    <source>
        <dbReference type="Proteomes" id="UP000564385"/>
    </source>
</evidence>
<protein>
    <submittedName>
        <fullName evidence="1">Uncharacterized protein</fullName>
    </submittedName>
</protein>
<name>A0A852VJ29_9BACT</name>
<reference evidence="1 2" key="1">
    <citation type="submission" date="2020-07" db="EMBL/GenBank/DDBJ databases">
        <title>Genomic Encyclopedia of Type Strains, Phase IV (KMG-V): Genome sequencing to study the core and pangenomes of soil and plant-associated prokaryotes.</title>
        <authorList>
            <person name="Whitman W."/>
        </authorList>
    </citation>
    <scope>NUCLEOTIDE SEQUENCE [LARGE SCALE GENOMIC DNA]</scope>
    <source>
        <strain evidence="1 2">M8UP22</strain>
    </source>
</reference>
<dbReference type="Proteomes" id="UP000564385">
    <property type="component" value="Unassembled WGS sequence"/>
</dbReference>
<evidence type="ECO:0000313" key="1">
    <source>
        <dbReference type="EMBL" id="NYF90175.1"/>
    </source>
</evidence>